<dbReference type="EMBL" id="AF022176">
    <property type="protein sequence ID" value="AAC33826.1"/>
    <property type="molecule type" value="Genomic_DNA"/>
</dbReference>
<organismHost>
    <name type="scientific">Lepidoptera</name>
    <name type="common">moths &amp; butterflies</name>
    <dbReference type="NCBI Taxonomy" id="7088"/>
</organismHost>
<reference evidence="1" key="1">
    <citation type="journal article" date="1999" name="Virus Genes">
        <title>Virions of Heliothis armigera entomopoxvirus contain a homologue of the vaccinia VP8 major core protein.</title>
        <authorList>
            <person name="Crnov R."/>
            <person name="Dall D.J."/>
        </authorList>
    </citation>
    <scope>NUCLEOTIDE SEQUENCE</scope>
</reference>
<sequence>MYYNPIDVLTNCDNLYATRTPYIDNFYAGAGNIPDNKTIFKIIGGKGVFLKTYSQYGTIPYTSAVKKKNNYLLYNIYDWRDYLSDNPSFPIDDFMKIMNQSSQNDRIMLLSGDTAYKIRNPNRQIFTESSYPILITYKLNDKINIVLENPNEKLEKYPIPKDVCYVYKQKDTYVMSVDINQVEPVDVYYITTDVDDNNLNNIKSIKIDNLSKPLERYSTSYRKILVTKLIDYINQNIKPTMFNFTEYFNKFISEK</sequence>
<protein>
    <submittedName>
        <fullName evidence="1">30K virion protein</fullName>
    </submittedName>
</protein>
<accession>O89459</accession>
<name>O89459_HAEPV</name>
<evidence type="ECO:0000313" key="1">
    <source>
        <dbReference type="EMBL" id="AAC33826.1"/>
    </source>
</evidence>
<proteinExistence type="predicted"/>
<organism evidence="1">
    <name type="scientific">Heliothis armigera entomopoxvirus</name>
    <name type="common">HaEPV</name>
    <dbReference type="NCBI Taxonomy" id="10290"/>
    <lineage>
        <taxon>Viruses</taxon>
        <taxon>Varidnaviria</taxon>
        <taxon>Bamfordvirae</taxon>
        <taxon>Nucleocytoviricota</taxon>
        <taxon>Pokkesviricetes</taxon>
        <taxon>Chitovirales</taxon>
        <taxon>Poxviridae</taxon>
        <taxon>Entomopoxvirinae</taxon>
        <taxon>Betaentomopoxvirus</taxon>
    </lineage>
</organism>